<accession>A0ABP4VY45</accession>
<sequence length="76" mass="8587">MATAHHRATTPSYAFPDVPEASEKLVLDLPRRPPADPYAVYDRPLHDDLLVVYGAHHEETREVADVLVRLRLTANE</sequence>
<evidence type="ECO:0000313" key="2">
    <source>
        <dbReference type="Proteomes" id="UP001500655"/>
    </source>
</evidence>
<name>A0ABP4VY45_9ACTN</name>
<comment type="caution">
    <text evidence="1">The sequence shown here is derived from an EMBL/GenBank/DDBJ whole genome shotgun (WGS) entry which is preliminary data.</text>
</comment>
<gene>
    <name evidence="1" type="ORF">GCM10009681_07240</name>
</gene>
<reference evidence="2" key="1">
    <citation type="journal article" date="2019" name="Int. J. Syst. Evol. Microbiol.">
        <title>The Global Catalogue of Microorganisms (GCM) 10K type strain sequencing project: providing services to taxonomists for standard genome sequencing and annotation.</title>
        <authorList>
            <consortium name="The Broad Institute Genomics Platform"/>
            <consortium name="The Broad Institute Genome Sequencing Center for Infectious Disease"/>
            <person name="Wu L."/>
            <person name="Ma J."/>
        </authorList>
    </citation>
    <scope>NUCLEOTIDE SEQUENCE [LARGE SCALE GENOMIC DNA]</scope>
    <source>
        <strain evidence="2">JCM 13249</strain>
    </source>
</reference>
<dbReference type="Proteomes" id="UP001500655">
    <property type="component" value="Unassembled WGS sequence"/>
</dbReference>
<proteinExistence type="predicted"/>
<organism evidence="1 2">
    <name type="scientific">Luedemannella helvata</name>
    <dbReference type="NCBI Taxonomy" id="349315"/>
    <lineage>
        <taxon>Bacteria</taxon>
        <taxon>Bacillati</taxon>
        <taxon>Actinomycetota</taxon>
        <taxon>Actinomycetes</taxon>
        <taxon>Micromonosporales</taxon>
        <taxon>Micromonosporaceae</taxon>
        <taxon>Luedemannella</taxon>
    </lineage>
</organism>
<dbReference type="RefSeq" id="WP_344076741.1">
    <property type="nucleotide sequence ID" value="NZ_BAAALS010000002.1"/>
</dbReference>
<dbReference type="EMBL" id="BAAALS010000002">
    <property type="protein sequence ID" value="GAA1738999.1"/>
    <property type="molecule type" value="Genomic_DNA"/>
</dbReference>
<protein>
    <submittedName>
        <fullName evidence="1">Uncharacterized protein</fullName>
    </submittedName>
</protein>
<keyword evidence="2" id="KW-1185">Reference proteome</keyword>
<evidence type="ECO:0000313" key="1">
    <source>
        <dbReference type="EMBL" id="GAA1738999.1"/>
    </source>
</evidence>